<name>X6MGQ2_RETFI</name>
<keyword evidence="4" id="KW-1185">Reference proteome</keyword>
<keyword evidence="2" id="KW-0812">Transmembrane</keyword>
<feature type="compositionally biased region" description="Basic and acidic residues" evidence="1">
    <location>
        <begin position="180"/>
        <end position="199"/>
    </location>
</feature>
<evidence type="ECO:0000313" key="4">
    <source>
        <dbReference type="Proteomes" id="UP000023152"/>
    </source>
</evidence>
<proteinExistence type="predicted"/>
<evidence type="ECO:0000256" key="2">
    <source>
        <dbReference type="SAM" id="Phobius"/>
    </source>
</evidence>
<organism evidence="3 4">
    <name type="scientific">Reticulomyxa filosa</name>
    <dbReference type="NCBI Taxonomy" id="46433"/>
    <lineage>
        <taxon>Eukaryota</taxon>
        <taxon>Sar</taxon>
        <taxon>Rhizaria</taxon>
        <taxon>Retaria</taxon>
        <taxon>Foraminifera</taxon>
        <taxon>Monothalamids</taxon>
        <taxon>Reticulomyxidae</taxon>
        <taxon>Reticulomyxa</taxon>
    </lineage>
</organism>
<sequence>MQKEKLIIIKKKCTKRSNNKKDENFQKNLKFRQFYKIEYQLLYTSDLLKQYSPSLQSSSVESLQIYQKNTRKSISYALNVFPLIFVFLYHLPMTNSIPQSINLEAISPSFVVRENRVDGTESDAEITIDGNRESRELSMSIVASLQAHITDTEEEGEETSMWTSKTEQCSPMITLKQKEVKKVDSNKSNDNENEEKLETSEEDTNTVICSPLLDALSPSVEKPNKTARVSLQKRKKIKDTDNDRNSHTLIHDNGNNNNIKNSNNNDNNNNNNNNKINDKTIDNQQKNKALLSSRKVQLTQKETNFKISLAQIGTKELNGHSKSNGHIESKEKRLSHDLRPNIHISTHANRIFPNKPLTTTGIANQMYSRFGMKLPEVDSSH</sequence>
<evidence type="ECO:0000256" key="1">
    <source>
        <dbReference type="SAM" id="MobiDB-lite"/>
    </source>
</evidence>
<reference evidence="3 4" key="1">
    <citation type="journal article" date="2013" name="Curr. Biol.">
        <title>The Genome of the Foraminiferan Reticulomyxa filosa.</title>
        <authorList>
            <person name="Glockner G."/>
            <person name="Hulsmann N."/>
            <person name="Schleicher M."/>
            <person name="Noegel A.A."/>
            <person name="Eichinger L."/>
            <person name="Gallinger C."/>
            <person name="Pawlowski J."/>
            <person name="Sierra R."/>
            <person name="Euteneuer U."/>
            <person name="Pillet L."/>
            <person name="Moustafa A."/>
            <person name="Platzer M."/>
            <person name="Groth M."/>
            <person name="Szafranski K."/>
            <person name="Schliwa M."/>
        </authorList>
    </citation>
    <scope>NUCLEOTIDE SEQUENCE [LARGE SCALE GENOMIC DNA]</scope>
</reference>
<keyword evidence="2" id="KW-0472">Membrane</keyword>
<feature type="transmembrane region" description="Helical" evidence="2">
    <location>
        <begin position="74"/>
        <end position="91"/>
    </location>
</feature>
<feature type="compositionally biased region" description="Low complexity" evidence="1">
    <location>
        <begin position="253"/>
        <end position="275"/>
    </location>
</feature>
<keyword evidence="2" id="KW-1133">Transmembrane helix</keyword>
<accession>X6MGQ2</accession>
<evidence type="ECO:0000313" key="3">
    <source>
        <dbReference type="EMBL" id="ETO12597.1"/>
    </source>
</evidence>
<gene>
    <name evidence="3" type="ORF">RFI_24776</name>
</gene>
<dbReference type="Proteomes" id="UP000023152">
    <property type="component" value="Unassembled WGS sequence"/>
</dbReference>
<comment type="caution">
    <text evidence="3">The sequence shown here is derived from an EMBL/GenBank/DDBJ whole genome shotgun (WGS) entry which is preliminary data.</text>
</comment>
<dbReference type="EMBL" id="ASPP01021260">
    <property type="protein sequence ID" value="ETO12597.1"/>
    <property type="molecule type" value="Genomic_DNA"/>
</dbReference>
<protein>
    <submittedName>
        <fullName evidence="3">Uncharacterized protein</fullName>
    </submittedName>
</protein>
<feature type="region of interest" description="Disordered" evidence="1">
    <location>
        <begin position="180"/>
        <end position="280"/>
    </location>
</feature>
<dbReference type="AlphaFoldDB" id="X6MGQ2"/>
<feature type="compositionally biased region" description="Basic and acidic residues" evidence="1">
    <location>
        <begin position="238"/>
        <end position="250"/>
    </location>
</feature>
<feature type="non-terminal residue" evidence="3">
    <location>
        <position position="381"/>
    </location>
</feature>